<accession>V6SEI9</accession>
<gene>
    <name evidence="2" type="ORF">Q767_13510</name>
</gene>
<keyword evidence="1" id="KW-0472">Membrane</keyword>
<feature type="transmembrane region" description="Helical" evidence="1">
    <location>
        <begin position="36"/>
        <end position="56"/>
    </location>
</feature>
<proteinExistence type="predicted"/>
<evidence type="ECO:0008006" key="4">
    <source>
        <dbReference type="Google" id="ProtNLM"/>
    </source>
</evidence>
<feature type="transmembrane region" description="Helical" evidence="1">
    <location>
        <begin position="150"/>
        <end position="168"/>
    </location>
</feature>
<dbReference type="InterPro" id="IPR025250">
    <property type="entry name" value="DUF4199"/>
</dbReference>
<dbReference type="RefSeq" id="WP_023573712.1">
    <property type="nucleotide sequence ID" value="NZ_AVCS01000011.1"/>
</dbReference>
<dbReference type="eggNOG" id="ENOG5030DDE">
    <property type="taxonomic scope" value="Bacteria"/>
</dbReference>
<dbReference type="PATRIC" id="fig|1107311.3.peg.1690"/>
<feature type="transmembrane region" description="Helical" evidence="1">
    <location>
        <begin position="12"/>
        <end position="30"/>
    </location>
</feature>
<reference evidence="2 3" key="2">
    <citation type="journal article" date="2015" name="Stand. Genomic Sci.">
        <title>High quality draft genomic sequence of Flavobacterium enshiense DK69(T) and comparison among Flavobacterium genomes.</title>
        <authorList>
            <person name="Zeng Z."/>
            <person name="Chen C."/>
            <person name="Du H."/>
            <person name="Wang G."/>
            <person name="Li M."/>
        </authorList>
    </citation>
    <scope>NUCLEOTIDE SEQUENCE [LARGE SCALE GENOMIC DNA]</scope>
    <source>
        <strain evidence="2 3">DK69</strain>
    </source>
</reference>
<comment type="caution">
    <text evidence="2">The sequence shown here is derived from an EMBL/GenBank/DDBJ whole genome shotgun (WGS) entry which is preliminary data.</text>
</comment>
<dbReference type="EMBL" id="JRLZ01000017">
    <property type="protein sequence ID" value="KGO93960.1"/>
    <property type="molecule type" value="Genomic_DNA"/>
</dbReference>
<dbReference type="AlphaFoldDB" id="V6SEI9"/>
<keyword evidence="1" id="KW-0812">Transmembrane</keyword>
<evidence type="ECO:0000313" key="2">
    <source>
        <dbReference type="EMBL" id="KGO93960.1"/>
    </source>
</evidence>
<dbReference type="Pfam" id="PF13858">
    <property type="entry name" value="DUF4199"/>
    <property type="match status" value="1"/>
</dbReference>
<dbReference type="Proteomes" id="UP000030149">
    <property type="component" value="Unassembled WGS sequence"/>
</dbReference>
<evidence type="ECO:0000313" key="3">
    <source>
        <dbReference type="Proteomes" id="UP000030149"/>
    </source>
</evidence>
<reference evidence="3" key="1">
    <citation type="submission" date="2013-09" db="EMBL/GenBank/DDBJ databases">
        <authorList>
            <person name="Zeng Z."/>
            <person name="Chen C."/>
        </authorList>
    </citation>
    <scope>NUCLEOTIDE SEQUENCE [LARGE SCALE GENOMIC DNA]</scope>
    <source>
        <strain evidence="3">DK69</strain>
    </source>
</reference>
<dbReference type="STRING" id="1107311.Q767_13510"/>
<name>V6SEI9_9FLAO</name>
<evidence type="ECO:0000256" key="1">
    <source>
        <dbReference type="SAM" id="Phobius"/>
    </source>
</evidence>
<keyword evidence="1" id="KW-1133">Transmembrane helix</keyword>
<organism evidence="2 3">
    <name type="scientific">Flavobacterium enshiense DK69</name>
    <dbReference type="NCBI Taxonomy" id="1107311"/>
    <lineage>
        <taxon>Bacteria</taxon>
        <taxon>Pseudomonadati</taxon>
        <taxon>Bacteroidota</taxon>
        <taxon>Flavobacteriia</taxon>
        <taxon>Flavobacteriales</taxon>
        <taxon>Flavobacteriaceae</taxon>
        <taxon>Flavobacterium</taxon>
    </lineage>
</organism>
<keyword evidence="3" id="KW-1185">Reference proteome</keyword>
<feature type="transmembrane region" description="Helical" evidence="1">
    <location>
        <begin position="76"/>
        <end position="98"/>
    </location>
</feature>
<dbReference type="OrthoDB" id="660361at2"/>
<sequence>MNEVIKKNGINYGIVIGFISILLTASLYAIDIKLFTNLWLGLIMIVVYIIIGIVLVSKTKKQLNGLITFKEAFTVYFIAGAIGATMAVIFNILLFNVIDPEAKETLNNEVIEYTVNMMKKAGAPTEKIKEVAEKMQNTDNYSVANQGKGLVFNFILSAIFGALLALIFRNKTSNLE</sequence>
<protein>
    <recommendedName>
        <fullName evidence="4">DUF4199 domain-containing protein</fullName>
    </recommendedName>
</protein>